<feature type="domain" description="Nudix hydrolase" evidence="8">
    <location>
        <begin position="36"/>
        <end position="176"/>
    </location>
</feature>
<sequence>MTDMPTEPDYAFTRALRSDMETHLARFTQASARTGDLRLASVAIIVAPAEPPGEAGVLVTLRPPRLNRHGGQYALPGGRLDPGETPLQAAIRETQEELGLDIAETDLIGRLDDYPTRSGFAMIPHVFWCEDISGMTPDPSEVAEVHTLPLREVDSDKIPLLDLRPHSEHPVLSAFFPTLGHTMYAPTAAVLYQFREVAMRGLATRVAHFDQPEFAWK</sequence>
<keyword evidence="6" id="KW-0464">Manganese</keyword>
<proteinExistence type="inferred from homology"/>
<dbReference type="Proteomes" id="UP000325785">
    <property type="component" value="Chromosome"/>
</dbReference>
<organism evidence="9 10">
    <name type="scientific">Roseovarius indicus</name>
    <dbReference type="NCBI Taxonomy" id="540747"/>
    <lineage>
        <taxon>Bacteria</taxon>
        <taxon>Pseudomonadati</taxon>
        <taxon>Pseudomonadota</taxon>
        <taxon>Alphaproteobacteria</taxon>
        <taxon>Rhodobacterales</taxon>
        <taxon>Roseobacteraceae</taxon>
        <taxon>Roseovarius</taxon>
    </lineage>
</organism>
<evidence type="ECO:0000313" key="10">
    <source>
        <dbReference type="Proteomes" id="UP000325785"/>
    </source>
</evidence>
<dbReference type="InterPro" id="IPR000086">
    <property type="entry name" value="NUDIX_hydrolase_dom"/>
</dbReference>
<accession>A0A5P3AES2</accession>
<dbReference type="PRINTS" id="PR00502">
    <property type="entry name" value="NUDIXFAMILY"/>
</dbReference>
<gene>
    <name evidence="9" type="ORF">RIdsm_02623</name>
</gene>
<comment type="cofactor">
    <cofactor evidence="1">
        <name>Mn(2+)</name>
        <dbReference type="ChEBI" id="CHEBI:29035"/>
    </cofactor>
</comment>
<name>A0A5P3AES2_9RHOB</name>
<dbReference type="InterPro" id="IPR020084">
    <property type="entry name" value="NUDIX_hydrolase_CS"/>
</dbReference>
<dbReference type="PROSITE" id="PS51462">
    <property type="entry name" value="NUDIX"/>
    <property type="match status" value="1"/>
</dbReference>
<dbReference type="GO" id="GO:0010945">
    <property type="term" value="F:coenzyme A diphosphatase activity"/>
    <property type="evidence" value="ECO:0007669"/>
    <property type="project" value="InterPro"/>
</dbReference>
<dbReference type="CDD" id="cd03426">
    <property type="entry name" value="NUDIX_CoAse_Nudt7"/>
    <property type="match status" value="1"/>
</dbReference>
<evidence type="ECO:0000256" key="3">
    <source>
        <dbReference type="ARBA" id="ARBA00022723"/>
    </source>
</evidence>
<dbReference type="EMBL" id="CP031598">
    <property type="protein sequence ID" value="QEW26818.1"/>
    <property type="molecule type" value="Genomic_DNA"/>
</dbReference>
<dbReference type="PANTHER" id="PTHR12992:SF11">
    <property type="entry name" value="MITOCHONDRIAL COENZYME A DIPHOSPHATASE NUDT8"/>
    <property type="match status" value="1"/>
</dbReference>
<dbReference type="Gene3D" id="3.90.79.10">
    <property type="entry name" value="Nucleoside Triphosphate Pyrophosphohydrolase"/>
    <property type="match status" value="1"/>
</dbReference>
<dbReference type="SUPFAM" id="SSF55811">
    <property type="entry name" value="Nudix"/>
    <property type="match status" value="1"/>
</dbReference>
<keyword evidence="5" id="KW-0460">Magnesium</keyword>
<evidence type="ECO:0000259" key="8">
    <source>
        <dbReference type="PROSITE" id="PS51462"/>
    </source>
</evidence>
<evidence type="ECO:0000256" key="4">
    <source>
        <dbReference type="ARBA" id="ARBA00022801"/>
    </source>
</evidence>
<evidence type="ECO:0000256" key="6">
    <source>
        <dbReference type="ARBA" id="ARBA00023211"/>
    </source>
</evidence>
<dbReference type="InterPro" id="IPR045121">
    <property type="entry name" value="CoAse"/>
</dbReference>
<evidence type="ECO:0000256" key="5">
    <source>
        <dbReference type="ARBA" id="ARBA00022842"/>
    </source>
</evidence>
<evidence type="ECO:0000256" key="1">
    <source>
        <dbReference type="ARBA" id="ARBA00001936"/>
    </source>
</evidence>
<keyword evidence="4 7" id="KW-0378">Hydrolase</keyword>
<reference evidence="9 10" key="1">
    <citation type="submission" date="2018-08" db="EMBL/GenBank/DDBJ databases">
        <title>Genetic Globetrotter - A new plasmid hitch-hiking vast phylogenetic and geographic distances.</title>
        <authorList>
            <person name="Vollmers J."/>
            <person name="Petersen J."/>
        </authorList>
    </citation>
    <scope>NUCLEOTIDE SEQUENCE [LARGE SCALE GENOMIC DNA]</scope>
    <source>
        <strain evidence="9 10">DSM 26383</strain>
    </source>
</reference>
<dbReference type="RefSeq" id="WP_057815565.1">
    <property type="nucleotide sequence ID" value="NZ_CP031598.1"/>
</dbReference>
<evidence type="ECO:0000256" key="7">
    <source>
        <dbReference type="RuleBase" id="RU003476"/>
    </source>
</evidence>
<evidence type="ECO:0000256" key="2">
    <source>
        <dbReference type="ARBA" id="ARBA00001946"/>
    </source>
</evidence>
<comment type="cofactor">
    <cofactor evidence="2">
        <name>Mg(2+)</name>
        <dbReference type="ChEBI" id="CHEBI:18420"/>
    </cofactor>
</comment>
<dbReference type="PANTHER" id="PTHR12992">
    <property type="entry name" value="NUDIX HYDROLASE"/>
    <property type="match status" value="1"/>
</dbReference>
<keyword evidence="3" id="KW-0479">Metal-binding</keyword>
<dbReference type="Pfam" id="PF00293">
    <property type="entry name" value="NUDIX"/>
    <property type="match status" value="1"/>
</dbReference>
<comment type="similarity">
    <text evidence="7">Belongs to the Nudix hydrolase family.</text>
</comment>
<dbReference type="GO" id="GO:0046872">
    <property type="term" value="F:metal ion binding"/>
    <property type="evidence" value="ECO:0007669"/>
    <property type="project" value="UniProtKB-KW"/>
</dbReference>
<dbReference type="InterPro" id="IPR015797">
    <property type="entry name" value="NUDIX_hydrolase-like_dom_sf"/>
</dbReference>
<evidence type="ECO:0000313" key="9">
    <source>
        <dbReference type="EMBL" id="QEW26818.1"/>
    </source>
</evidence>
<dbReference type="KEGG" id="rid:RIdsm_02623"/>
<protein>
    <submittedName>
        <fullName evidence="9">Putative NUDIX hydrolase</fullName>
    </submittedName>
</protein>
<dbReference type="PROSITE" id="PS00893">
    <property type="entry name" value="NUDIX_BOX"/>
    <property type="match status" value="1"/>
</dbReference>
<dbReference type="AlphaFoldDB" id="A0A5P3AES2"/>
<dbReference type="InterPro" id="IPR020476">
    <property type="entry name" value="Nudix_hydrolase"/>
</dbReference>